<dbReference type="AlphaFoldDB" id="A0A383C628"/>
<keyword evidence="1" id="KW-1133">Transmembrane helix</keyword>
<dbReference type="EMBL" id="UINC01206149">
    <property type="protein sequence ID" value="SVE27644.1"/>
    <property type="molecule type" value="Genomic_DNA"/>
</dbReference>
<feature type="transmembrane region" description="Helical" evidence="1">
    <location>
        <begin position="191"/>
        <end position="215"/>
    </location>
</feature>
<evidence type="ECO:0008006" key="3">
    <source>
        <dbReference type="Google" id="ProtNLM"/>
    </source>
</evidence>
<proteinExistence type="predicted"/>
<name>A0A383C628_9ZZZZ</name>
<feature type="transmembrane region" description="Helical" evidence="1">
    <location>
        <begin position="139"/>
        <end position="157"/>
    </location>
</feature>
<keyword evidence="1" id="KW-0472">Membrane</keyword>
<keyword evidence="1" id="KW-0812">Transmembrane</keyword>
<reference evidence="2" key="1">
    <citation type="submission" date="2018-05" db="EMBL/GenBank/DDBJ databases">
        <authorList>
            <person name="Lanie J.A."/>
            <person name="Ng W.-L."/>
            <person name="Kazmierczak K.M."/>
            <person name="Andrzejewski T.M."/>
            <person name="Davidsen T.M."/>
            <person name="Wayne K.J."/>
            <person name="Tettelin H."/>
            <person name="Glass J.I."/>
            <person name="Rusch D."/>
            <person name="Podicherti R."/>
            <person name="Tsui H.-C.T."/>
            <person name="Winkler M.E."/>
        </authorList>
    </citation>
    <scope>NUCLEOTIDE SEQUENCE</scope>
</reference>
<feature type="non-terminal residue" evidence="2">
    <location>
        <position position="242"/>
    </location>
</feature>
<evidence type="ECO:0000313" key="2">
    <source>
        <dbReference type="EMBL" id="SVE27644.1"/>
    </source>
</evidence>
<feature type="non-terminal residue" evidence="2">
    <location>
        <position position="1"/>
    </location>
</feature>
<protein>
    <recommendedName>
        <fullName evidence="3">Glycosyltransferase RgtA/B/C/D-like domain-containing protein</fullName>
    </recommendedName>
</protein>
<feature type="transmembrane region" description="Helical" evidence="1">
    <location>
        <begin position="169"/>
        <end position="185"/>
    </location>
</feature>
<organism evidence="2">
    <name type="scientific">marine metagenome</name>
    <dbReference type="NCBI Taxonomy" id="408172"/>
    <lineage>
        <taxon>unclassified sequences</taxon>
        <taxon>metagenomes</taxon>
        <taxon>ecological metagenomes</taxon>
    </lineage>
</organism>
<accession>A0A383C628</accession>
<feature type="transmembrane region" description="Helical" evidence="1">
    <location>
        <begin position="115"/>
        <end position="133"/>
    </location>
</feature>
<gene>
    <name evidence="2" type="ORF">METZ01_LOCUS480498</name>
</gene>
<sequence>ILFEQYYLDNLSIELINLFWIYPFVKSYPLGKKINEVIEKYFYLFLTALVYAKSPPFNFVRTADEWQKMGYGIKKIYTVKDPLSSFIAPISSRTILFETLFGGSYILLGDRISFLLTRGLVIAFIAFSLSRLLKTLELNSFQSLIVVSIFFLQQDILGGNGIVTPIEEGLIAISLILLSISYWLENNYKKTLITLVLSCYFHIQFGVFWVGVFFISDLYNKSMSKAVLQYYLKIGALLSPLV</sequence>
<evidence type="ECO:0000256" key="1">
    <source>
        <dbReference type="SAM" id="Phobius"/>
    </source>
</evidence>